<feature type="transmembrane region" description="Helical" evidence="1">
    <location>
        <begin position="70"/>
        <end position="93"/>
    </location>
</feature>
<proteinExistence type="predicted"/>
<dbReference type="EMBL" id="QUAC01000073">
    <property type="protein sequence ID" value="REK90487.1"/>
    <property type="molecule type" value="Genomic_DNA"/>
</dbReference>
<evidence type="ECO:0000313" key="3">
    <source>
        <dbReference type="Proteomes" id="UP000262477"/>
    </source>
</evidence>
<keyword evidence="1" id="KW-0812">Transmembrane</keyword>
<comment type="caution">
    <text evidence="2">The sequence shown here is derived from an EMBL/GenBank/DDBJ whole genome shotgun (WGS) entry which is preliminary data.</text>
</comment>
<sequence>MCCGTSGGWDEKINQSISIRTERFHAPAQIGVDVSDNRSALLSQRAAVIFLLGALIALGAGVLTCCNGGTLASAALVGGAAFGAGVTFFHTVID</sequence>
<dbReference type="Proteomes" id="UP000262477">
    <property type="component" value="Unassembled WGS sequence"/>
</dbReference>
<feature type="transmembrane region" description="Helical" evidence="1">
    <location>
        <begin position="46"/>
        <end position="64"/>
    </location>
</feature>
<dbReference type="OrthoDB" id="4322166at2"/>
<protein>
    <submittedName>
        <fullName evidence="2">Uncharacterized protein</fullName>
    </submittedName>
</protein>
<accession>A0A371Q715</accession>
<dbReference type="AlphaFoldDB" id="A0A371Q715"/>
<name>A0A371Q715_STRIH</name>
<organism evidence="2 3">
    <name type="scientific">Streptomyces inhibens</name>
    <dbReference type="NCBI Taxonomy" id="2293571"/>
    <lineage>
        <taxon>Bacteria</taxon>
        <taxon>Bacillati</taxon>
        <taxon>Actinomycetota</taxon>
        <taxon>Actinomycetes</taxon>
        <taxon>Kitasatosporales</taxon>
        <taxon>Streptomycetaceae</taxon>
        <taxon>Streptomyces</taxon>
    </lineage>
</organism>
<evidence type="ECO:0000256" key="1">
    <source>
        <dbReference type="SAM" id="Phobius"/>
    </source>
</evidence>
<keyword evidence="1" id="KW-1133">Transmembrane helix</keyword>
<keyword evidence="3" id="KW-1185">Reference proteome</keyword>
<reference evidence="2 3" key="1">
    <citation type="submission" date="2018-08" db="EMBL/GenBank/DDBJ databases">
        <title>Streptomyces NEAU-D10 sp. nov., a novel Actinomycete isolated from soil.</title>
        <authorList>
            <person name="Jin L."/>
        </authorList>
    </citation>
    <scope>NUCLEOTIDE SEQUENCE [LARGE SCALE GENOMIC DNA]</scope>
    <source>
        <strain evidence="2 3">NEAU-D10</strain>
    </source>
</reference>
<gene>
    <name evidence="2" type="ORF">DY245_10055</name>
</gene>
<evidence type="ECO:0000313" key="2">
    <source>
        <dbReference type="EMBL" id="REK90487.1"/>
    </source>
</evidence>
<keyword evidence="1" id="KW-0472">Membrane</keyword>